<name>A0ABS9MHU9_9FIRM</name>
<dbReference type="Pfam" id="PF13331">
    <property type="entry name" value="DUF4093"/>
    <property type="match status" value="1"/>
</dbReference>
<proteinExistence type="predicted"/>
<evidence type="ECO:0000259" key="1">
    <source>
        <dbReference type="SMART" id="SM00493"/>
    </source>
</evidence>
<organism evidence="2 3">
    <name type="scientific">Anaeromassilibacillus senegalensis</name>
    <dbReference type="NCBI Taxonomy" id="1673717"/>
    <lineage>
        <taxon>Bacteria</taxon>
        <taxon>Bacillati</taxon>
        <taxon>Bacillota</taxon>
        <taxon>Clostridia</taxon>
        <taxon>Eubacteriales</taxon>
        <taxon>Acutalibacteraceae</taxon>
        <taxon>Anaeromassilibacillus</taxon>
    </lineage>
</organism>
<gene>
    <name evidence="2" type="ORF">L0P57_05520</name>
</gene>
<keyword evidence="3" id="KW-1185">Reference proteome</keyword>
<reference evidence="2 3" key="1">
    <citation type="submission" date="2022-01" db="EMBL/GenBank/DDBJ databases">
        <title>Collection of gut derived symbiotic bacterial strains cultured from healthy donors.</title>
        <authorList>
            <person name="Lin H."/>
            <person name="Kohout C."/>
            <person name="Waligurski E."/>
            <person name="Pamer E.G."/>
        </authorList>
    </citation>
    <scope>NUCLEOTIDE SEQUENCE [LARGE SCALE GENOMIC DNA]</scope>
    <source>
        <strain evidence="2 3">DFI.7.58</strain>
    </source>
</reference>
<dbReference type="PANTHER" id="PTHR39156:SF2">
    <property type="entry name" value="DNA PRIMASE (BACTERIAL TYPE) AND SMALL PRIMASE-LIKE PROTEINS"/>
    <property type="match status" value="1"/>
</dbReference>
<dbReference type="Gene3D" id="3.40.1360.10">
    <property type="match status" value="1"/>
</dbReference>
<evidence type="ECO:0000313" key="3">
    <source>
        <dbReference type="Proteomes" id="UP001298681"/>
    </source>
</evidence>
<protein>
    <submittedName>
        <fullName evidence="2">DUF4093 domain-containing protein</fullName>
    </submittedName>
</protein>
<sequence length="196" mass="21741">MRLKVKEAVIVEGKYDKIKLSSLIDGVIIETNGFQIFKDPEQMAMIRRLAETRGILVLTDSDGAGFVIRNYLSSSIPAEQIKHAYVPDMFGKEKRKEKPSKEGKLGVEGVPAQVILEALQRAGATCGQEPVACPKRMITKTDLFEAGLSGGENSAQKRRALLKRLKLPEHLAPNALVKVLNSLMGYEEFYKLVQEL</sequence>
<dbReference type="SMART" id="SM00493">
    <property type="entry name" value="TOPRIM"/>
    <property type="match status" value="1"/>
</dbReference>
<dbReference type="Proteomes" id="UP001298681">
    <property type="component" value="Unassembled WGS sequence"/>
</dbReference>
<dbReference type="RefSeq" id="WP_191362249.1">
    <property type="nucleotide sequence ID" value="NZ_JAKNHQ010000005.1"/>
</dbReference>
<evidence type="ECO:0000313" key="2">
    <source>
        <dbReference type="EMBL" id="MCG4610388.1"/>
    </source>
</evidence>
<dbReference type="EMBL" id="JAKNHQ010000005">
    <property type="protein sequence ID" value="MCG4610388.1"/>
    <property type="molecule type" value="Genomic_DNA"/>
</dbReference>
<comment type="caution">
    <text evidence="2">The sequence shown here is derived from an EMBL/GenBank/DDBJ whole genome shotgun (WGS) entry which is preliminary data.</text>
</comment>
<dbReference type="SUPFAM" id="SSF110455">
    <property type="entry name" value="Toprim domain"/>
    <property type="match status" value="1"/>
</dbReference>
<dbReference type="InterPro" id="IPR025156">
    <property type="entry name" value="RNase_M5_C"/>
</dbReference>
<dbReference type="InterPro" id="IPR006171">
    <property type="entry name" value="TOPRIM_dom"/>
</dbReference>
<feature type="domain" description="Toprim" evidence="1">
    <location>
        <begin position="6"/>
        <end position="81"/>
    </location>
</feature>
<dbReference type="PANTHER" id="PTHR39156">
    <property type="entry name" value="RIBONUCLEASE M5"/>
    <property type="match status" value="1"/>
</dbReference>
<accession>A0ABS9MHU9</accession>